<proteinExistence type="predicted"/>
<dbReference type="InterPro" id="IPR006521">
    <property type="entry name" value="Tail_protein_I"/>
</dbReference>
<name>A0A0L1KEX6_9SPHN</name>
<sequence length="213" mass="23628">MTLLPPNSTRLESAIESATSAGLTDVPVPIRDVWNPATCPAGLLPFLAWGVSIDLWNSEWSEAEKREAVASAIEDQRRKGTRASLRDVLDRFDPLIQIVEWFEDRGTLEPHTFRLELPLGIESDVEYDTALVAALLRDIAAVKPLRSHMRAVHRLHAQAQAGLLGGGMSIGLARISGPADLTIQDDPYWATVLQTEEGEPFEREQDRAFLEHI</sequence>
<comment type="caution">
    <text evidence="1">The sequence shown here is derived from an EMBL/GenBank/DDBJ whole genome shotgun (WGS) entry which is preliminary data.</text>
</comment>
<organism evidence="1 2">
    <name type="scientific">Qipengyuania citrea LAMA 915</name>
    <dbReference type="NCBI Taxonomy" id="1306953"/>
    <lineage>
        <taxon>Bacteria</taxon>
        <taxon>Pseudomonadati</taxon>
        <taxon>Pseudomonadota</taxon>
        <taxon>Alphaproteobacteria</taxon>
        <taxon>Sphingomonadales</taxon>
        <taxon>Erythrobacteraceae</taxon>
        <taxon>Qipengyuania</taxon>
    </lineage>
</organism>
<accession>A0A0L1KEX6</accession>
<dbReference type="AlphaFoldDB" id="A0A0L1KEX6"/>
<evidence type="ECO:0000313" key="1">
    <source>
        <dbReference type="EMBL" id="KNH02615.1"/>
    </source>
</evidence>
<evidence type="ECO:0000313" key="2">
    <source>
        <dbReference type="Proteomes" id="UP000037446"/>
    </source>
</evidence>
<protein>
    <submittedName>
        <fullName evidence="1">Tail protein I</fullName>
    </submittedName>
</protein>
<dbReference type="Proteomes" id="UP000037446">
    <property type="component" value="Unassembled WGS sequence"/>
</dbReference>
<dbReference type="Pfam" id="PF09684">
    <property type="entry name" value="Tail_P2_I"/>
    <property type="match status" value="1"/>
</dbReference>
<gene>
    <name evidence="1" type="ORF">J121_399</name>
</gene>
<reference evidence="1" key="1">
    <citation type="submission" date="2015-02" db="EMBL/GenBank/DDBJ databases">
        <authorList>
            <person name="Chooi Y.-H."/>
        </authorList>
    </citation>
    <scope>NUCLEOTIDE SEQUENCE [LARGE SCALE GENOMIC DNA]</scope>
    <source>
        <strain evidence="1">LAMA 915</strain>
    </source>
</reference>
<dbReference type="PATRIC" id="fig|1306953.7.peg.402"/>
<dbReference type="STRING" id="1306953.J121_399"/>
<dbReference type="EMBL" id="JYNE01000022">
    <property type="protein sequence ID" value="KNH02615.1"/>
    <property type="molecule type" value="Genomic_DNA"/>
</dbReference>
<dbReference type="NCBIfam" id="TIGR01634">
    <property type="entry name" value="tail_P2_I"/>
    <property type="match status" value="1"/>
</dbReference>
<dbReference type="RefSeq" id="WP_050600032.1">
    <property type="nucleotide sequence ID" value="NZ_JYNE01000022.1"/>
</dbReference>